<evidence type="ECO:0000313" key="8">
    <source>
        <dbReference type="EMBL" id="NYJ77912.1"/>
    </source>
</evidence>
<comment type="catalytic activity">
    <reaction evidence="4">
        <text>a (3S)-3-hydroxyacyl-CoA = a (2E)-enoyl-CoA + H2O</text>
        <dbReference type="Rhea" id="RHEA:16105"/>
        <dbReference type="ChEBI" id="CHEBI:15377"/>
        <dbReference type="ChEBI" id="CHEBI:57318"/>
        <dbReference type="ChEBI" id="CHEBI:58856"/>
        <dbReference type="EC" id="4.2.1.17"/>
    </reaction>
</comment>
<evidence type="ECO:0000256" key="3">
    <source>
        <dbReference type="ARBA" id="ARBA00023239"/>
    </source>
</evidence>
<dbReference type="InterPro" id="IPR001753">
    <property type="entry name" value="Enoyl-CoA_hydra/iso"/>
</dbReference>
<protein>
    <recommendedName>
        <fullName evidence="2">enoyl-CoA hydratase</fullName>
        <ecNumber evidence="2">4.2.1.17</ecNumber>
    </recommendedName>
</protein>
<accession>A0A7Z0GKX4</accession>
<comment type="caution">
    <text evidence="8">The sequence shown here is derived from an EMBL/GenBank/DDBJ whole genome shotgun (WGS) entry which is preliminary data.</text>
</comment>
<evidence type="ECO:0000256" key="4">
    <source>
        <dbReference type="ARBA" id="ARBA00023709"/>
    </source>
</evidence>
<evidence type="ECO:0000256" key="7">
    <source>
        <dbReference type="SAM" id="MobiDB-lite"/>
    </source>
</evidence>
<feature type="compositionally biased region" description="Basic and acidic residues" evidence="7">
    <location>
        <begin position="280"/>
        <end position="289"/>
    </location>
</feature>
<dbReference type="CDD" id="cd06558">
    <property type="entry name" value="crotonase-like"/>
    <property type="match status" value="1"/>
</dbReference>
<dbReference type="RefSeq" id="WP_179541328.1">
    <property type="nucleotide sequence ID" value="NZ_BAAALL010000002.1"/>
</dbReference>
<reference evidence="8 9" key="1">
    <citation type="submission" date="2020-07" db="EMBL/GenBank/DDBJ databases">
        <title>Sequencing the genomes of 1000 actinobacteria strains.</title>
        <authorList>
            <person name="Klenk H.-P."/>
        </authorList>
    </citation>
    <scope>NUCLEOTIDE SEQUENCE [LARGE SCALE GENOMIC DNA]</scope>
    <source>
        <strain evidence="8 9">DSM 15475</strain>
    </source>
</reference>
<keyword evidence="3 8" id="KW-0456">Lyase</keyword>
<keyword evidence="9" id="KW-1185">Reference proteome</keyword>
<proteinExistence type="inferred from homology"/>
<dbReference type="InterPro" id="IPR018376">
    <property type="entry name" value="Enoyl-CoA_hyd/isom_CS"/>
</dbReference>
<dbReference type="GO" id="GO:0006635">
    <property type="term" value="P:fatty acid beta-oxidation"/>
    <property type="evidence" value="ECO:0007669"/>
    <property type="project" value="TreeGrafter"/>
</dbReference>
<comment type="catalytic activity">
    <reaction evidence="5">
        <text>a 4-saturated-(3S)-3-hydroxyacyl-CoA = a (3E)-enoyl-CoA + H2O</text>
        <dbReference type="Rhea" id="RHEA:20724"/>
        <dbReference type="ChEBI" id="CHEBI:15377"/>
        <dbReference type="ChEBI" id="CHEBI:58521"/>
        <dbReference type="ChEBI" id="CHEBI:137480"/>
        <dbReference type="EC" id="4.2.1.17"/>
    </reaction>
</comment>
<dbReference type="SUPFAM" id="SSF52096">
    <property type="entry name" value="ClpP/crotonase"/>
    <property type="match status" value="1"/>
</dbReference>
<evidence type="ECO:0000256" key="6">
    <source>
        <dbReference type="RuleBase" id="RU003707"/>
    </source>
</evidence>
<dbReference type="EMBL" id="JACCFY010000001">
    <property type="protein sequence ID" value="NYJ77912.1"/>
    <property type="molecule type" value="Genomic_DNA"/>
</dbReference>
<dbReference type="AlphaFoldDB" id="A0A7Z0GKX4"/>
<dbReference type="Gene3D" id="1.10.12.10">
    <property type="entry name" value="Lyase 2-enoyl-coa Hydratase, Chain A, domain 2"/>
    <property type="match status" value="1"/>
</dbReference>
<evidence type="ECO:0000256" key="1">
    <source>
        <dbReference type="ARBA" id="ARBA00005254"/>
    </source>
</evidence>
<dbReference type="FunFam" id="3.90.226.10:FF:000009">
    <property type="entry name" value="Carnitinyl-CoA dehydratase"/>
    <property type="match status" value="1"/>
</dbReference>
<dbReference type="PROSITE" id="PS00166">
    <property type="entry name" value="ENOYL_COA_HYDRATASE"/>
    <property type="match status" value="1"/>
</dbReference>
<dbReference type="InterPro" id="IPR029045">
    <property type="entry name" value="ClpP/crotonase-like_dom_sf"/>
</dbReference>
<gene>
    <name evidence="8" type="ORF">HNR09_001323</name>
</gene>
<dbReference type="GO" id="GO:0004300">
    <property type="term" value="F:enoyl-CoA hydratase activity"/>
    <property type="evidence" value="ECO:0007669"/>
    <property type="project" value="UniProtKB-EC"/>
</dbReference>
<comment type="similarity">
    <text evidence="1 6">Belongs to the enoyl-CoA hydratase/isomerase family.</text>
</comment>
<dbReference type="PANTHER" id="PTHR11941">
    <property type="entry name" value="ENOYL-COA HYDRATASE-RELATED"/>
    <property type="match status" value="1"/>
</dbReference>
<dbReference type="Gene3D" id="3.90.226.10">
    <property type="entry name" value="2-enoyl-CoA Hydratase, Chain A, domain 1"/>
    <property type="match status" value="1"/>
</dbReference>
<dbReference type="PANTHER" id="PTHR11941:SF54">
    <property type="entry name" value="ENOYL-COA HYDRATASE, MITOCHONDRIAL"/>
    <property type="match status" value="1"/>
</dbReference>
<feature type="compositionally biased region" description="Basic and acidic residues" evidence="7">
    <location>
        <begin position="258"/>
        <end position="267"/>
    </location>
</feature>
<evidence type="ECO:0000256" key="2">
    <source>
        <dbReference type="ARBA" id="ARBA00012076"/>
    </source>
</evidence>
<dbReference type="InterPro" id="IPR014748">
    <property type="entry name" value="Enoyl-CoA_hydra_C"/>
</dbReference>
<dbReference type="Proteomes" id="UP000535437">
    <property type="component" value="Unassembled WGS sequence"/>
</dbReference>
<feature type="region of interest" description="Disordered" evidence="7">
    <location>
        <begin position="251"/>
        <end position="289"/>
    </location>
</feature>
<dbReference type="EC" id="4.2.1.17" evidence="2"/>
<name>A0A7Z0GKX4_9MICC</name>
<evidence type="ECO:0000256" key="5">
    <source>
        <dbReference type="ARBA" id="ARBA00023717"/>
    </source>
</evidence>
<organism evidence="8 9">
    <name type="scientific">Nesterenkonia xinjiangensis</name>
    <dbReference type="NCBI Taxonomy" id="225327"/>
    <lineage>
        <taxon>Bacteria</taxon>
        <taxon>Bacillati</taxon>
        <taxon>Actinomycetota</taxon>
        <taxon>Actinomycetes</taxon>
        <taxon>Micrococcales</taxon>
        <taxon>Micrococcaceae</taxon>
        <taxon>Nesterenkonia</taxon>
    </lineage>
</organism>
<dbReference type="Pfam" id="PF00378">
    <property type="entry name" value="ECH_1"/>
    <property type="match status" value="1"/>
</dbReference>
<evidence type="ECO:0000313" key="9">
    <source>
        <dbReference type="Proteomes" id="UP000535437"/>
    </source>
</evidence>
<sequence>MDHQSRHDEHRRAGALTLSIDGGIGTITVDRPEVRNALDSDVLAQLADALEELRWDDSVRTIIFTGAGDKAFVAGADIRELARRVPEDGLRAAMQRLYDAVESVEKPTIAAVNGYAFGGGLELALACDIRVASTAARFALPETGLGIIPAAGGTQRLARLIGAGRATEMILTGRRLDADQALQAGLVTGVVAPEALLDEARSVAEQIMARGPLAVQLATTIIRHGLDADAATGMLLERLAQSVLYSTGERAEGTSAFQEKRRPDYTTHHVVQPARPAPQGREDRGGDQT</sequence>